<gene>
    <name evidence="1" type="ORF">ACHE_60154A</name>
</gene>
<dbReference type="Proteomes" id="UP000637239">
    <property type="component" value="Chromosome 6"/>
</dbReference>
<reference evidence="1" key="1">
    <citation type="submission" date="2021-01" db="EMBL/GenBank/DDBJ databases">
        <authorList>
            <consortium name="Aspergillus chevalieri M1 genome sequencing consortium"/>
            <person name="Kazuki M."/>
            <person name="Futagami T."/>
        </authorList>
    </citation>
    <scope>NUCLEOTIDE SEQUENCE</scope>
    <source>
        <strain evidence="1">M1</strain>
    </source>
</reference>
<dbReference type="KEGG" id="ache:ACHE_60154A"/>
<keyword evidence="2" id="KW-1185">Reference proteome</keyword>
<dbReference type="EMBL" id="AP024421">
    <property type="protein sequence ID" value="BCR90268.1"/>
    <property type="molecule type" value="Genomic_DNA"/>
</dbReference>
<organism evidence="1 2">
    <name type="scientific">Aspergillus chevalieri</name>
    <name type="common">Eurotium chevalieri</name>
    <dbReference type="NCBI Taxonomy" id="182096"/>
    <lineage>
        <taxon>Eukaryota</taxon>
        <taxon>Fungi</taxon>
        <taxon>Dikarya</taxon>
        <taxon>Ascomycota</taxon>
        <taxon>Pezizomycotina</taxon>
        <taxon>Eurotiomycetes</taxon>
        <taxon>Eurotiomycetidae</taxon>
        <taxon>Eurotiales</taxon>
        <taxon>Aspergillaceae</taxon>
        <taxon>Aspergillus</taxon>
        <taxon>Aspergillus subgen. Aspergillus</taxon>
    </lineage>
</organism>
<dbReference type="AlphaFoldDB" id="A0A7R7VT10"/>
<sequence length="135" mass="14671">MGAKSRPGLLQDCIGYLVLPRCAALGLEDSLVCFSRCDGWKGEGCLRIVTIVKGDVICAGSLLEEGFYQELCFGIRSGVDCFSILERWDWEGSHCPIPLDCSENILAVSEVIQLCSPVLPFCLAYCAAQGSLCHF</sequence>
<dbReference type="RefSeq" id="XP_043138790.1">
    <property type="nucleotide sequence ID" value="XM_043281296.1"/>
</dbReference>
<evidence type="ECO:0000313" key="2">
    <source>
        <dbReference type="Proteomes" id="UP000637239"/>
    </source>
</evidence>
<dbReference type="GeneID" id="66984626"/>
<reference evidence="1" key="2">
    <citation type="submission" date="2021-02" db="EMBL/GenBank/DDBJ databases">
        <title>Aspergillus chevalieri M1 genome sequence.</title>
        <authorList>
            <person name="Kadooka C."/>
            <person name="Mori K."/>
            <person name="Futagami T."/>
        </authorList>
    </citation>
    <scope>NUCLEOTIDE SEQUENCE</scope>
    <source>
        <strain evidence="1">M1</strain>
    </source>
</reference>
<proteinExistence type="predicted"/>
<evidence type="ECO:0000313" key="1">
    <source>
        <dbReference type="EMBL" id="BCR90268.1"/>
    </source>
</evidence>
<name>A0A7R7VT10_ASPCH</name>
<protein>
    <submittedName>
        <fullName evidence="1">Uncharacterized protein</fullName>
    </submittedName>
</protein>
<accession>A0A7R7VT10</accession>